<reference evidence="1 2" key="1">
    <citation type="submission" date="2015-01" db="EMBL/GenBank/DDBJ databases">
        <title>Evolution of Trichinella species and genotypes.</title>
        <authorList>
            <person name="Korhonen P.K."/>
            <person name="Edoardo P."/>
            <person name="Giuseppe L.R."/>
            <person name="Gasser R.B."/>
        </authorList>
    </citation>
    <scope>NUCLEOTIDE SEQUENCE [LARGE SCALE GENOMIC DNA]</scope>
    <source>
        <strain evidence="1">ISS1980</strain>
    </source>
</reference>
<accession>A0A0V1MFT5</accession>
<evidence type="ECO:0000313" key="1">
    <source>
        <dbReference type="EMBL" id="KRZ70370.1"/>
    </source>
</evidence>
<dbReference type="Proteomes" id="UP000054843">
    <property type="component" value="Unassembled WGS sequence"/>
</dbReference>
<comment type="caution">
    <text evidence="1">The sequence shown here is derived from an EMBL/GenBank/DDBJ whole genome shotgun (WGS) entry which is preliminary data.</text>
</comment>
<evidence type="ECO:0000313" key="2">
    <source>
        <dbReference type="Proteomes" id="UP000054843"/>
    </source>
</evidence>
<name>A0A0V1MFT5_9BILA</name>
<dbReference type="OrthoDB" id="10278308at2759"/>
<sequence>MTSRTCLHAASHLLVKYARFCFNIRQIVHQRLMHLGTIRRAYPHYGNLPNVTEQRVDEFGVYAWTWIVAIVRIFVKAGQNVRRICIAGYAYRADIHFNLICTNSTSPPSRRYVYIHNEILNKKKKRIHNAQCCSMEINNKNNEIVAIVMTKKHTKKMQLCLGRRYLQAIYYIHMQWRAFE</sequence>
<gene>
    <name evidence="1" type="ORF">T10_6204</name>
</gene>
<dbReference type="AlphaFoldDB" id="A0A0V1MFT5"/>
<keyword evidence="2" id="KW-1185">Reference proteome</keyword>
<organism evidence="1 2">
    <name type="scientific">Trichinella papuae</name>
    <dbReference type="NCBI Taxonomy" id="268474"/>
    <lineage>
        <taxon>Eukaryota</taxon>
        <taxon>Metazoa</taxon>
        <taxon>Ecdysozoa</taxon>
        <taxon>Nematoda</taxon>
        <taxon>Enoplea</taxon>
        <taxon>Dorylaimia</taxon>
        <taxon>Trichinellida</taxon>
        <taxon>Trichinellidae</taxon>
        <taxon>Trichinella</taxon>
    </lineage>
</organism>
<proteinExistence type="predicted"/>
<protein>
    <submittedName>
        <fullName evidence="1">Uncharacterized protein</fullName>
    </submittedName>
</protein>
<dbReference type="EMBL" id="JYDO01000115">
    <property type="protein sequence ID" value="KRZ70370.1"/>
    <property type="molecule type" value="Genomic_DNA"/>
</dbReference>